<organism evidence="3 4">
    <name type="scientific">Hypsizygus marmoreus</name>
    <name type="common">White beech mushroom</name>
    <name type="synonym">Agaricus marmoreus</name>
    <dbReference type="NCBI Taxonomy" id="39966"/>
    <lineage>
        <taxon>Eukaryota</taxon>
        <taxon>Fungi</taxon>
        <taxon>Dikarya</taxon>
        <taxon>Basidiomycota</taxon>
        <taxon>Agaricomycotina</taxon>
        <taxon>Agaricomycetes</taxon>
        <taxon>Agaricomycetidae</taxon>
        <taxon>Agaricales</taxon>
        <taxon>Tricholomatineae</taxon>
        <taxon>Lyophyllaceae</taxon>
        <taxon>Hypsizygus</taxon>
    </lineage>
</organism>
<dbReference type="Proteomes" id="UP000076154">
    <property type="component" value="Unassembled WGS sequence"/>
</dbReference>
<dbReference type="AlphaFoldDB" id="A0A369JQ77"/>
<feature type="region of interest" description="Disordered" evidence="1">
    <location>
        <begin position="367"/>
        <end position="387"/>
    </location>
</feature>
<evidence type="ECO:0000256" key="1">
    <source>
        <dbReference type="SAM" id="MobiDB-lite"/>
    </source>
</evidence>
<dbReference type="OrthoDB" id="442243at2759"/>
<dbReference type="Pfam" id="PF12697">
    <property type="entry name" value="Abhydrolase_6"/>
    <property type="match status" value="1"/>
</dbReference>
<gene>
    <name evidence="3" type="ORF">Hypma_010018</name>
</gene>
<dbReference type="PANTHER" id="PTHR47842:SF1">
    <property type="entry name" value="DUF676 DOMAIN-CONTAINING PROTEIN"/>
    <property type="match status" value="1"/>
</dbReference>
<name>A0A369JQ77_HYPMA</name>
<feature type="compositionally biased region" description="Basic and acidic residues" evidence="1">
    <location>
        <begin position="371"/>
        <end position="387"/>
    </location>
</feature>
<dbReference type="InterPro" id="IPR000073">
    <property type="entry name" value="AB_hydrolase_1"/>
</dbReference>
<comment type="caution">
    <text evidence="3">The sequence shown here is derived from an EMBL/GenBank/DDBJ whole genome shotgun (WGS) entry which is preliminary data.</text>
</comment>
<proteinExistence type="predicted"/>
<accession>A0A369JQ77</accession>
<feature type="domain" description="AB hydrolase-1" evidence="2">
    <location>
        <begin position="32"/>
        <end position="178"/>
    </location>
</feature>
<sequence>MDALPSGSNDKEALNPDTSKTVAIHVPDLLLVVFVHGFKGTDESFGEFPQRLQHILAESITDVSVECIVFPAYETKGDLNEAVVRFADWLTTLTVEREVASGGGAGKAKIVLCGHSMGGLLIADTLLEFVNTRPDKQCPLWPKIIACIAFDTPYLGLHPYVFKNSVTKVAQYASTAQTVGSAVFGAFAGFSAKKATTTTPQQTATSSTTSASAWGKWAPAAYAVGGAILAGAAAGSAYYKREDINVGFTWATDHMKYVGNLWDEEALKKRVDALIDAQKHEGITFRTFYTLIPAMPPFSESRTFIVLPKRASPQFAFFIPAKNSKAPDELQAHTGIFSGKSNDGYYELGLATAKLIRESVMLGRGFSRTRTTPEMHTGNDARSKEDV</sequence>
<protein>
    <recommendedName>
        <fullName evidence="2">AB hydrolase-1 domain-containing protein</fullName>
    </recommendedName>
</protein>
<dbReference type="EMBL" id="LUEZ02000049">
    <property type="protein sequence ID" value="RDB22545.1"/>
    <property type="molecule type" value="Genomic_DNA"/>
</dbReference>
<keyword evidence="4" id="KW-1185">Reference proteome</keyword>
<evidence type="ECO:0000259" key="2">
    <source>
        <dbReference type="Pfam" id="PF12697"/>
    </source>
</evidence>
<dbReference type="SUPFAM" id="SSF53474">
    <property type="entry name" value="alpha/beta-Hydrolases"/>
    <property type="match status" value="1"/>
</dbReference>
<evidence type="ECO:0000313" key="4">
    <source>
        <dbReference type="Proteomes" id="UP000076154"/>
    </source>
</evidence>
<dbReference type="PANTHER" id="PTHR47842">
    <property type="entry name" value="EXPRESSED PROTEIN"/>
    <property type="match status" value="1"/>
</dbReference>
<evidence type="ECO:0000313" key="3">
    <source>
        <dbReference type="EMBL" id="RDB22545.1"/>
    </source>
</evidence>
<dbReference type="Gene3D" id="3.40.50.1820">
    <property type="entry name" value="alpha/beta hydrolase"/>
    <property type="match status" value="1"/>
</dbReference>
<dbReference type="InParanoid" id="A0A369JQ77"/>
<reference evidence="3" key="1">
    <citation type="submission" date="2018-04" db="EMBL/GenBank/DDBJ databases">
        <title>Whole genome sequencing of Hypsizygus marmoreus.</title>
        <authorList>
            <person name="Choi I.-G."/>
            <person name="Min B."/>
            <person name="Kim J.-G."/>
            <person name="Kim S."/>
            <person name="Oh Y.-L."/>
            <person name="Kong W.-S."/>
            <person name="Park H."/>
            <person name="Jeong J."/>
            <person name="Song E.-S."/>
        </authorList>
    </citation>
    <scope>NUCLEOTIDE SEQUENCE [LARGE SCALE GENOMIC DNA]</scope>
    <source>
        <strain evidence="3">51987-8</strain>
    </source>
</reference>
<dbReference type="STRING" id="39966.A0A369JQ77"/>
<dbReference type="InterPro" id="IPR029058">
    <property type="entry name" value="AB_hydrolase_fold"/>
</dbReference>